<keyword evidence="2" id="KW-1185">Reference proteome</keyword>
<proteinExistence type="predicted"/>
<dbReference type="PANTHER" id="PTHR35525:SF3">
    <property type="entry name" value="BLL6575 PROTEIN"/>
    <property type="match status" value="1"/>
</dbReference>
<protein>
    <recommendedName>
        <fullName evidence="3">CGNR zinc finger</fullName>
    </recommendedName>
</protein>
<dbReference type="Proteomes" id="UP000432015">
    <property type="component" value="Unassembled WGS sequence"/>
</dbReference>
<dbReference type="AlphaFoldDB" id="A0A7K1LD15"/>
<evidence type="ECO:0000313" key="1">
    <source>
        <dbReference type="EMBL" id="MUN42317.1"/>
    </source>
</evidence>
<name>A0A7K1LD15_9ACTN</name>
<dbReference type="Pfam" id="PF07336">
    <property type="entry name" value="ABATE"/>
    <property type="match status" value="1"/>
</dbReference>
<evidence type="ECO:0000313" key="2">
    <source>
        <dbReference type="Proteomes" id="UP000432015"/>
    </source>
</evidence>
<dbReference type="PANTHER" id="PTHR35525">
    <property type="entry name" value="BLL6575 PROTEIN"/>
    <property type="match status" value="1"/>
</dbReference>
<dbReference type="Gene3D" id="1.10.3300.10">
    <property type="entry name" value="Jann2411-like domain"/>
    <property type="match status" value="1"/>
</dbReference>
<organism evidence="1 2">
    <name type="scientific">Actinomadura litoris</name>
    <dbReference type="NCBI Taxonomy" id="2678616"/>
    <lineage>
        <taxon>Bacteria</taxon>
        <taxon>Bacillati</taxon>
        <taxon>Actinomycetota</taxon>
        <taxon>Actinomycetes</taxon>
        <taxon>Streptosporangiales</taxon>
        <taxon>Thermomonosporaceae</taxon>
        <taxon>Actinomadura</taxon>
    </lineage>
</organism>
<dbReference type="InterPro" id="IPR010852">
    <property type="entry name" value="ABATE"/>
</dbReference>
<reference evidence="1 2" key="1">
    <citation type="submission" date="2019-11" db="EMBL/GenBank/DDBJ databases">
        <authorList>
            <person name="Cao P."/>
        </authorList>
    </citation>
    <scope>NUCLEOTIDE SEQUENCE [LARGE SCALE GENOMIC DNA]</scope>
    <source>
        <strain evidence="1 2">NEAU-AAG5</strain>
    </source>
</reference>
<dbReference type="SUPFAM" id="SSF160904">
    <property type="entry name" value="Jann2411-like"/>
    <property type="match status" value="1"/>
</dbReference>
<dbReference type="EMBL" id="WOFH01000020">
    <property type="protein sequence ID" value="MUN42317.1"/>
    <property type="molecule type" value="Genomic_DNA"/>
</dbReference>
<accession>A0A7K1LD15</accession>
<dbReference type="RefSeq" id="WP_214616738.1">
    <property type="nucleotide sequence ID" value="NZ_WOFH01000020.1"/>
</dbReference>
<dbReference type="InterPro" id="IPR023286">
    <property type="entry name" value="ABATE_dom_sf"/>
</dbReference>
<gene>
    <name evidence="1" type="ORF">GNZ18_37880</name>
</gene>
<comment type="caution">
    <text evidence="1">The sequence shown here is derived from an EMBL/GenBank/DDBJ whole genome shotgun (WGS) entry which is preliminary data.</text>
</comment>
<sequence length="189" mass="20930">MDLASYADLAVDLVNTCRPHRDELRDLEGLRALLLRRPYLAGRTARRDLDAMRELRAELRAVFVSAARGDELDAIERLNTLLIRYPVHPIVTRHDGQGWHLHLNEDGSVPDRCAARAAMGLAARISSRGIDALGVCRAEGCERAYLTPATERAPRYRCERCAGRPGMPAGCPPSVPLVSIRRRARDGGQ</sequence>
<evidence type="ECO:0008006" key="3">
    <source>
        <dbReference type="Google" id="ProtNLM"/>
    </source>
</evidence>